<dbReference type="PANTHER" id="PTHR23240:SF8">
    <property type="entry name" value="PROTEIN ARTEMIS"/>
    <property type="match status" value="1"/>
</dbReference>
<dbReference type="GO" id="GO:0003684">
    <property type="term" value="F:damaged DNA binding"/>
    <property type="evidence" value="ECO:0007669"/>
    <property type="project" value="TreeGrafter"/>
</dbReference>
<dbReference type="HOGENOM" id="CLU_013294_0_0_1"/>
<dbReference type="GO" id="GO:0036297">
    <property type="term" value="P:interstrand cross-link repair"/>
    <property type="evidence" value="ECO:0007669"/>
    <property type="project" value="TreeGrafter"/>
</dbReference>
<dbReference type="GO" id="GO:0000723">
    <property type="term" value="P:telomere maintenance"/>
    <property type="evidence" value="ECO:0007669"/>
    <property type="project" value="TreeGrafter"/>
</dbReference>
<reference evidence="4 5" key="1">
    <citation type="submission" date="2014-04" db="EMBL/GenBank/DDBJ databases">
        <authorList>
            <consortium name="DOE Joint Genome Institute"/>
            <person name="Kuo A."/>
            <person name="Martino E."/>
            <person name="Perotto S."/>
            <person name="Kohler A."/>
            <person name="Nagy L.G."/>
            <person name="Floudas D."/>
            <person name="Copeland A."/>
            <person name="Barry K.W."/>
            <person name="Cichocki N."/>
            <person name="Veneault-Fourrey C."/>
            <person name="LaButti K."/>
            <person name="Lindquist E.A."/>
            <person name="Lipzen A."/>
            <person name="Lundell T."/>
            <person name="Morin E."/>
            <person name="Murat C."/>
            <person name="Sun H."/>
            <person name="Tunlid A."/>
            <person name="Henrissat B."/>
            <person name="Grigoriev I.V."/>
            <person name="Hibbett D.S."/>
            <person name="Martin F."/>
            <person name="Nordberg H.P."/>
            <person name="Cantor M.N."/>
            <person name="Hua S.X."/>
        </authorList>
    </citation>
    <scope>NUCLEOTIDE SEQUENCE [LARGE SCALE GENOMIC DNA]</scope>
    <source>
        <strain evidence="4 5">Zn</strain>
    </source>
</reference>
<dbReference type="GO" id="GO:0006303">
    <property type="term" value="P:double-strand break repair via nonhomologous end joining"/>
    <property type="evidence" value="ECO:0007669"/>
    <property type="project" value="TreeGrafter"/>
</dbReference>
<keyword evidence="2" id="KW-0378">Hydrolase</keyword>
<keyword evidence="3" id="KW-0269">Exonuclease</keyword>
<keyword evidence="1" id="KW-0540">Nuclease</keyword>
<accession>A0A0C3H3P0</accession>
<dbReference type="STRING" id="913774.A0A0C3H3P0"/>
<keyword evidence="5" id="KW-1185">Reference proteome</keyword>
<proteinExistence type="predicted"/>
<dbReference type="AlphaFoldDB" id="A0A0C3H3P0"/>
<reference evidence="5" key="2">
    <citation type="submission" date="2015-01" db="EMBL/GenBank/DDBJ databases">
        <title>Evolutionary Origins and Diversification of the Mycorrhizal Mutualists.</title>
        <authorList>
            <consortium name="DOE Joint Genome Institute"/>
            <consortium name="Mycorrhizal Genomics Consortium"/>
            <person name="Kohler A."/>
            <person name="Kuo A."/>
            <person name="Nagy L.G."/>
            <person name="Floudas D."/>
            <person name="Copeland A."/>
            <person name="Barry K.W."/>
            <person name="Cichocki N."/>
            <person name="Veneault-Fourrey C."/>
            <person name="LaButti K."/>
            <person name="Lindquist E.A."/>
            <person name="Lipzen A."/>
            <person name="Lundell T."/>
            <person name="Morin E."/>
            <person name="Murat C."/>
            <person name="Riley R."/>
            <person name="Ohm R."/>
            <person name="Sun H."/>
            <person name="Tunlid A."/>
            <person name="Henrissat B."/>
            <person name="Grigoriev I.V."/>
            <person name="Hibbett D.S."/>
            <person name="Martin F."/>
        </authorList>
    </citation>
    <scope>NUCLEOTIDE SEQUENCE [LARGE SCALE GENOMIC DNA]</scope>
    <source>
        <strain evidence="5">Zn</strain>
    </source>
</reference>
<evidence type="ECO:0000256" key="1">
    <source>
        <dbReference type="ARBA" id="ARBA00022722"/>
    </source>
</evidence>
<dbReference type="InParanoid" id="A0A0C3H3P0"/>
<gene>
    <name evidence="4" type="ORF">OIDMADRAFT_43929</name>
</gene>
<dbReference type="InterPro" id="IPR036866">
    <property type="entry name" value="RibonucZ/Hydroxyglut_hydro"/>
</dbReference>
<dbReference type="PANTHER" id="PTHR23240">
    <property type="entry name" value="DNA CROSS-LINK REPAIR PROTEIN PSO2/SNM1-RELATED"/>
    <property type="match status" value="1"/>
</dbReference>
<evidence type="ECO:0000256" key="3">
    <source>
        <dbReference type="ARBA" id="ARBA00022839"/>
    </source>
</evidence>
<dbReference type="SUPFAM" id="SSF56281">
    <property type="entry name" value="Metallo-hydrolase/oxidoreductase"/>
    <property type="match status" value="1"/>
</dbReference>
<dbReference type="OrthoDB" id="5561659at2759"/>
<protein>
    <submittedName>
        <fullName evidence="4">Uncharacterized protein</fullName>
    </submittedName>
</protein>
<dbReference type="GO" id="GO:0035312">
    <property type="term" value="F:5'-3' DNA exonuclease activity"/>
    <property type="evidence" value="ECO:0007669"/>
    <property type="project" value="TreeGrafter"/>
</dbReference>
<sequence length="346" mass="39071">MSTFGGVVLEFPDVRVDYFRHIPGRRPPLACFLSHIHSDHLTGLDTLKSPFIYCSATTERLLLRLERYPHRLNFALGKLESRKLHYKHLKNLLKPLPLDIRIPIELEPGNNIHVTLIDANHCVGAVMFLIEGSGKAILYTGDIRSEPWFVNGLTRHPVMLPYSSGLKRLDCVYLDTSHTEPVEFPTKAEGLKELLQKVSQYPPDTVFHFSAWTFGYELVWIALSTYLESRIHVDDYKWRLYQSMKGDSGVRFHTPEGPALTGYLCGNTPQDGCLTRSTKVRIHSCEKGMQCEAITDKTVWIRPIVTRTELGAEIAEIGVGGGGGDLAKRPELEFDNDAVIDKLLDQ</sequence>
<dbReference type="Pfam" id="PF23023">
    <property type="entry name" value="Anti-Pycsar_Apyc1"/>
    <property type="match status" value="1"/>
</dbReference>
<evidence type="ECO:0000256" key="2">
    <source>
        <dbReference type="ARBA" id="ARBA00022801"/>
    </source>
</evidence>
<dbReference type="Proteomes" id="UP000054321">
    <property type="component" value="Unassembled WGS sequence"/>
</dbReference>
<dbReference type="Gene3D" id="3.60.15.10">
    <property type="entry name" value="Ribonuclease Z/Hydroxyacylglutathione hydrolase-like"/>
    <property type="match status" value="1"/>
</dbReference>
<dbReference type="EMBL" id="KN832881">
    <property type="protein sequence ID" value="KIM98069.1"/>
    <property type="molecule type" value="Genomic_DNA"/>
</dbReference>
<organism evidence="4 5">
    <name type="scientific">Oidiodendron maius (strain Zn)</name>
    <dbReference type="NCBI Taxonomy" id="913774"/>
    <lineage>
        <taxon>Eukaryota</taxon>
        <taxon>Fungi</taxon>
        <taxon>Dikarya</taxon>
        <taxon>Ascomycota</taxon>
        <taxon>Pezizomycotina</taxon>
        <taxon>Leotiomycetes</taxon>
        <taxon>Leotiomycetes incertae sedis</taxon>
        <taxon>Myxotrichaceae</taxon>
        <taxon>Oidiodendron</taxon>
    </lineage>
</organism>
<evidence type="ECO:0000313" key="4">
    <source>
        <dbReference type="EMBL" id="KIM98069.1"/>
    </source>
</evidence>
<evidence type="ECO:0000313" key="5">
    <source>
        <dbReference type="Proteomes" id="UP000054321"/>
    </source>
</evidence>
<name>A0A0C3H3P0_OIDMZ</name>